<dbReference type="Proteomes" id="UP000078476">
    <property type="component" value="Unassembled WGS sequence"/>
</dbReference>
<dbReference type="STRING" id="980561.A1359_05720"/>
<dbReference type="InterPro" id="IPR052018">
    <property type="entry name" value="PHP_domain"/>
</dbReference>
<evidence type="ECO:0000259" key="1">
    <source>
        <dbReference type="SMART" id="SM00481"/>
    </source>
</evidence>
<dbReference type="GO" id="GO:0035312">
    <property type="term" value="F:5'-3' DNA exonuclease activity"/>
    <property type="evidence" value="ECO:0007669"/>
    <property type="project" value="TreeGrafter"/>
</dbReference>
<dbReference type="PANTHER" id="PTHR42924">
    <property type="entry name" value="EXONUCLEASE"/>
    <property type="match status" value="1"/>
</dbReference>
<organism evidence="2 3">
    <name type="scientific">Methylomonas lenta</name>
    <dbReference type="NCBI Taxonomy" id="980561"/>
    <lineage>
        <taxon>Bacteria</taxon>
        <taxon>Pseudomonadati</taxon>
        <taxon>Pseudomonadota</taxon>
        <taxon>Gammaproteobacteria</taxon>
        <taxon>Methylococcales</taxon>
        <taxon>Methylococcaceae</taxon>
        <taxon>Methylomonas</taxon>
    </lineage>
</organism>
<dbReference type="RefSeq" id="WP_066979785.1">
    <property type="nucleotide sequence ID" value="NZ_LUUI01000086.1"/>
</dbReference>
<dbReference type="AlphaFoldDB" id="A0A177NKQ8"/>
<dbReference type="SUPFAM" id="SSF89550">
    <property type="entry name" value="PHP domain-like"/>
    <property type="match status" value="1"/>
</dbReference>
<dbReference type="InterPro" id="IPR016195">
    <property type="entry name" value="Pol/histidinol_Pase-like"/>
</dbReference>
<evidence type="ECO:0000313" key="2">
    <source>
        <dbReference type="EMBL" id="OAI17779.1"/>
    </source>
</evidence>
<dbReference type="SMART" id="SM00481">
    <property type="entry name" value="POLIIIAc"/>
    <property type="match status" value="1"/>
</dbReference>
<accession>A0A177NKQ8</accession>
<feature type="domain" description="Polymerase/histidinol phosphatase N-terminal" evidence="1">
    <location>
        <begin position="5"/>
        <end position="70"/>
    </location>
</feature>
<gene>
    <name evidence="2" type="ORF">A1359_05720</name>
</gene>
<dbReference type="Pfam" id="PF02811">
    <property type="entry name" value="PHP"/>
    <property type="match status" value="1"/>
</dbReference>
<dbReference type="Gene3D" id="3.20.20.140">
    <property type="entry name" value="Metal-dependent hydrolases"/>
    <property type="match status" value="1"/>
</dbReference>
<dbReference type="PANTHER" id="PTHR42924:SF3">
    <property type="entry name" value="POLYMERASE_HISTIDINOL PHOSPHATASE N-TERMINAL DOMAIN-CONTAINING PROTEIN"/>
    <property type="match status" value="1"/>
</dbReference>
<sequence>MLEKYDLHCHSTASDGALAPSALVQRAHQQGVTTLALTDHDTTDGLTEAALAANDCGLRLIPGIELSASHANQCLHIVGLNIDPGQSLLMQGLAKQQELRDQRAQKIAEKLEKKGIVGVYQAVIQAAGSGEITRSHFADFLLAQGYVSTQQEAFDKYLSKGKSAFVSTQWAALEDTIAWIRAAGGVAVLAHPLRYNMSAKWMNAALAAFKHAGGQAVEVVTGRASADDIQRSLQFAVKHQLHASLGSDFHNPQNQWVELGRLAPLPAKALPVWALF</sequence>
<evidence type="ECO:0000313" key="3">
    <source>
        <dbReference type="Proteomes" id="UP000078476"/>
    </source>
</evidence>
<comment type="caution">
    <text evidence="2">The sequence shown here is derived from an EMBL/GenBank/DDBJ whole genome shotgun (WGS) entry which is preliminary data.</text>
</comment>
<protein>
    <submittedName>
        <fullName evidence="2">Phosphatase</fullName>
    </submittedName>
</protein>
<reference evidence="2 3" key="1">
    <citation type="submission" date="2016-03" db="EMBL/GenBank/DDBJ databases">
        <authorList>
            <person name="Ploux O."/>
        </authorList>
    </citation>
    <scope>NUCLEOTIDE SEQUENCE [LARGE SCALE GENOMIC DNA]</scope>
    <source>
        <strain evidence="2 3">R-45370</strain>
    </source>
</reference>
<dbReference type="CDD" id="cd07438">
    <property type="entry name" value="PHP_HisPPase_AMP"/>
    <property type="match status" value="1"/>
</dbReference>
<dbReference type="EMBL" id="LUUI01000086">
    <property type="protein sequence ID" value="OAI17779.1"/>
    <property type="molecule type" value="Genomic_DNA"/>
</dbReference>
<dbReference type="InterPro" id="IPR003141">
    <property type="entry name" value="Pol/His_phosphatase_N"/>
</dbReference>
<name>A0A177NKQ8_9GAMM</name>
<dbReference type="Gene3D" id="1.10.150.650">
    <property type="match status" value="1"/>
</dbReference>
<dbReference type="OrthoDB" id="9804333at2"/>
<keyword evidence="3" id="KW-1185">Reference proteome</keyword>
<dbReference type="InterPro" id="IPR004013">
    <property type="entry name" value="PHP_dom"/>
</dbReference>
<proteinExistence type="predicted"/>
<dbReference type="GO" id="GO:0004534">
    <property type="term" value="F:5'-3' RNA exonuclease activity"/>
    <property type="evidence" value="ECO:0007669"/>
    <property type="project" value="TreeGrafter"/>
</dbReference>